<sequence>MITNYKICHNSPSLDSPKSERTSGGKRTKPSTNSQYDLPYAKAALQVLGMVDVAGGMVPWCISPGQIKTANGLSHACLDSIHAAGV</sequence>
<dbReference type="Proteomes" id="UP000016932">
    <property type="component" value="Unassembled WGS sequence"/>
</dbReference>
<evidence type="ECO:0000313" key="3">
    <source>
        <dbReference type="Proteomes" id="UP000016932"/>
    </source>
</evidence>
<protein>
    <submittedName>
        <fullName evidence="2">Uncharacterized protein</fullName>
    </submittedName>
</protein>
<feature type="region of interest" description="Disordered" evidence="1">
    <location>
        <begin position="1"/>
        <end position="34"/>
    </location>
</feature>
<proteinExistence type="predicted"/>
<keyword evidence="3" id="KW-1185">Reference proteome</keyword>
<evidence type="ECO:0000313" key="2">
    <source>
        <dbReference type="EMBL" id="EME88511.1"/>
    </source>
</evidence>
<reference evidence="2 3" key="1">
    <citation type="journal article" date="2012" name="PLoS Pathog.">
        <title>Diverse lifestyles and strategies of plant pathogenesis encoded in the genomes of eighteen Dothideomycetes fungi.</title>
        <authorList>
            <person name="Ohm R.A."/>
            <person name="Feau N."/>
            <person name="Henrissat B."/>
            <person name="Schoch C.L."/>
            <person name="Horwitz B.A."/>
            <person name="Barry K.W."/>
            <person name="Condon B.J."/>
            <person name="Copeland A.C."/>
            <person name="Dhillon B."/>
            <person name="Glaser F."/>
            <person name="Hesse C.N."/>
            <person name="Kosti I."/>
            <person name="LaButti K."/>
            <person name="Lindquist E.A."/>
            <person name="Lucas S."/>
            <person name="Salamov A.A."/>
            <person name="Bradshaw R.E."/>
            <person name="Ciuffetti L."/>
            <person name="Hamelin R.C."/>
            <person name="Kema G.H.J."/>
            <person name="Lawrence C."/>
            <person name="Scott J.A."/>
            <person name="Spatafora J.W."/>
            <person name="Turgeon B.G."/>
            <person name="de Wit P.J.G.M."/>
            <person name="Zhong S."/>
            <person name="Goodwin S.B."/>
            <person name="Grigoriev I.V."/>
        </authorList>
    </citation>
    <scope>NUCLEOTIDE SEQUENCE [LARGE SCALE GENOMIC DNA]</scope>
    <source>
        <strain evidence="2 3">CIRAD86</strain>
    </source>
</reference>
<name>N1Q9N3_PSEFD</name>
<dbReference type="KEGG" id="pfj:MYCFIDRAFT_209833"/>
<dbReference type="EMBL" id="KB446555">
    <property type="protein sequence ID" value="EME88511.1"/>
    <property type="molecule type" value="Genomic_DNA"/>
</dbReference>
<dbReference type="AlphaFoldDB" id="N1Q9N3"/>
<dbReference type="GeneID" id="19336908"/>
<dbReference type="HOGENOM" id="CLU_2498806_0_0_1"/>
<gene>
    <name evidence="2" type="ORF">MYCFIDRAFT_209833</name>
</gene>
<dbReference type="VEuPathDB" id="FungiDB:MYCFIDRAFT_209833"/>
<organism evidence="2 3">
    <name type="scientific">Pseudocercospora fijiensis (strain CIRAD86)</name>
    <name type="common">Black leaf streak disease fungus</name>
    <name type="synonym">Mycosphaerella fijiensis</name>
    <dbReference type="NCBI Taxonomy" id="383855"/>
    <lineage>
        <taxon>Eukaryota</taxon>
        <taxon>Fungi</taxon>
        <taxon>Dikarya</taxon>
        <taxon>Ascomycota</taxon>
        <taxon>Pezizomycotina</taxon>
        <taxon>Dothideomycetes</taxon>
        <taxon>Dothideomycetidae</taxon>
        <taxon>Mycosphaerellales</taxon>
        <taxon>Mycosphaerellaceae</taxon>
        <taxon>Pseudocercospora</taxon>
    </lineage>
</organism>
<accession>N1Q9N3</accession>
<evidence type="ECO:0000256" key="1">
    <source>
        <dbReference type="SAM" id="MobiDB-lite"/>
    </source>
</evidence>
<dbReference type="RefSeq" id="XP_007921518.1">
    <property type="nucleotide sequence ID" value="XM_007923327.1"/>
</dbReference>